<dbReference type="CDD" id="cd00838">
    <property type="entry name" value="MPP_superfamily"/>
    <property type="match status" value="1"/>
</dbReference>
<accession>A0A3P1STH5</accession>
<dbReference type="AlphaFoldDB" id="A0A3P1STH5"/>
<dbReference type="Gene3D" id="3.60.21.10">
    <property type="match status" value="1"/>
</dbReference>
<dbReference type="Proteomes" id="UP000267535">
    <property type="component" value="Unassembled WGS sequence"/>
</dbReference>
<dbReference type="InterPro" id="IPR011152">
    <property type="entry name" value="Pesterase_MJ0912"/>
</dbReference>
<dbReference type="EMBL" id="RQXV01000003">
    <property type="protein sequence ID" value="RRD00215.1"/>
    <property type="molecule type" value="Genomic_DNA"/>
</dbReference>
<evidence type="ECO:0000259" key="2">
    <source>
        <dbReference type="Pfam" id="PF12850"/>
    </source>
</evidence>
<organism evidence="3 4">
    <name type="scientific">Amphritea balenae</name>
    <dbReference type="NCBI Taxonomy" id="452629"/>
    <lineage>
        <taxon>Bacteria</taxon>
        <taxon>Pseudomonadati</taxon>
        <taxon>Pseudomonadota</taxon>
        <taxon>Gammaproteobacteria</taxon>
        <taxon>Oceanospirillales</taxon>
        <taxon>Oceanospirillaceae</taxon>
        <taxon>Amphritea</taxon>
    </lineage>
</organism>
<comment type="caution">
    <text evidence="3">The sequence shown here is derived from an EMBL/GenBank/DDBJ whole genome shotgun (WGS) entry which is preliminary data.</text>
</comment>
<dbReference type="InterPro" id="IPR024654">
    <property type="entry name" value="Calcineurin-like_PHP_lpxH"/>
</dbReference>
<dbReference type="RefSeq" id="WP_124925685.1">
    <property type="nucleotide sequence ID" value="NZ_BMOH01000005.1"/>
</dbReference>
<feature type="domain" description="Calcineurin-like phosphoesterase" evidence="2">
    <location>
        <begin position="39"/>
        <end position="202"/>
    </location>
</feature>
<name>A0A3P1STH5_9GAMM</name>
<evidence type="ECO:0000313" key="3">
    <source>
        <dbReference type="EMBL" id="RRD00215.1"/>
    </source>
</evidence>
<dbReference type="InterPro" id="IPR029052">
    <property type="entry name" value="Metallo-depent_PP-like"/>
</dbReference>
<sequence>MGHFEPDQNKPLLIFGGAYSNLQATQSLRQIATKLQIPAGNVLCTGDLVAYCAQPDETVDFIRDWDIAVVAGNCEESIGASAEDCGCGFSEGTTCDLLSAQWYNYTLPRVSDDNKTWMRQLPASISFDYLGYTFTAIHGGVEQSNQFVFDSDSVTLKQRQLETAQSEVIIAGHCGIPFGNRTKQGLWLNAGVIGMPANDGNTSTWYMLISRQSKQLKISWHQLSYDHNQTADEMHKAGLNNGYMQALGNGIWPSHDVLPDEEQNRTGKQIKLPAIHLAIK</sequence>
<keyword evidence="4" id="KW-1185">Reference proteome</keyword>
<dbReference type="SUPFAM" id="SSF56300">
    <property type="entry name" value="Metallo-dependent phosphatases"/>
    <property type="match status" value="1"/>
</dbReference>
<proteinExistence type="inferred from homology"/>
<evidence type="ECO:0000256" key="1">
    <source>
        <dbReference type="ARBA" id="ARBA00008950"/>
    </source>
</evidence>
<dbReference type="OrthoDB" id="9813918at2"/>
<comment type="similarity">
    <text evidence="1">Belongs to the metallophosphoesterase superfamily. YfcE family.</text>
</comment>
<dbReference type="PIRSF" id="PIRSF000883">
    <property type="entry name" value="Pesterase_MJ0912"/>
    <property type="match status" value="1"/>
</dbReference>
<gene>
    <name evidence="3" type="ORF">EHS89_08395</name>
</gene>
<reference evidence="3 4" key="1">
    <citation type="submission" date="2018-11" db="EMBL/GenBank/DDBJ databases">
        <title>The draft genome sequence of Amphritea balenae JAMM 1525T.</title>
        <authorList>
            <person name="Fang Z."/>
            <person name="Zhang Y."/>
            <person name="Han X."/>
        </authorList>
    </citation>
    <scope>NUCLEOTIDE SEQUENCE [LARGE SCALE GENOMIC DNA]</scope>
    <source>
        <strain evidence="3 4">JAMM 1525</strain>
    </source>
</reference>
<protein>
    <submittedName>
        <fullName evidence="3">Metallophosphoesterase</fullName>
    </submittedName>
</protein>
<dbReference type="Pfam" id="PF12850">
    <property type="entry name" value="Metallophos_2"/>
    <property type="match status" value="1"/>
</dbReference>
<evidence type="ECO:0000313" key="4">
    <source>
        <dbReference type="Proteomes" id="UP000267535"/>
    </source>
</evidence>